<evidence type="ECO:0000313" key="8">
    <source>
        <dbReference type="EMBL" id="RWS07864.1"/>
    </source>
</evidence>
<dbReference type="InterPro" id="IPR002618">
    <property type="entry name" value="UDPGP_fam"/>
</dbReference>
<evidence type="ECO:0000256" key="5">
    <source>
        <dbReference type="ARBA" id="ARBA00022695"/>
    </source>
</evidence>
<dbReference type="FunFam" id="3.90.550.10:FF:000075">
    <property type="entry name" value="Probable UDP-N-acetylglucosamine pyrophosphorylase"/>
    <property type="match status" value="1"/>
</dbReference>
<comment type="similarity">
    <text evidence="2">Belongs to the UDPGP type 1 family.</text>
</comment>
<proteinExistence type="inferred from homology"/>
<evidence type="ECO:0000256" key="3">
    <source>
        <dbReference type="ARBA" id="ARBA00012457"/>
    </source>
</evidence>
<evidence type="ECO:0000256" key="6">
    <source>
        <dbReference type="ARBA" id="ARBA00048493"/>
    </source>
</evidence>
<evidence type="ECO:0000256" key="4">
    <source>
        <dbReference type="ARBA" id="ARBA00022679"/>
    </source>
</evidence>
<dbReference type="SUPFAM" id="SSF53448">
    <property type="entry name" value="Nucleotide-diphospho-sugar transferases"/>
    <property type="match status" value="1"/>
</dbReference>
<sequence length="556" mass="62872">MDREKWYAYLEQYNQEHLIQFWDQLNAEQREMLVNDLKCIDIPKALRTFQTTCNGGDQQSSIDDHLLEPLSDDIHHGVTKSTPEQLKSFRDSDIKVKESKLYCYDEEGKDKDQYEKNGTMTDNILPGLKAISEGRVAALLLAGGQGTRLGVSYPKGMLNVGLPSNKTLYQLQGERIRRLERLAFDATGKFSNIIWYIMTSEQTKEATEEFLAKHNHFGLKKDNIVIFEQNTLPCFTFDGKIILEQRHRIARAPDGNGGLYVALKQCGILDDMQKRGLKYVHVYCVDNILVKVADPTFIGYCISMGAEAGAKVVEKFAPTEAVGIICKVKGKYEVVEYSEVSMTIAEKRNSDGRLTFRAGNICNHFFTVDFLQNIWNKPLKHHIAKKKIPFVNHSGSIVKPEKPNGIKLEKFVFDVFHFTDKFVVWEVLREHEFSPLKNADGAEKDTPTTARQALSYLHEKYLVEAGGTFINDFNMKSKKSDVTVNGSIKNSCIDDVKCEISPLLSYEGEEIEHLVRGKSFHTPLYLYSDEEASNEIINGTQAINGVNGINGSNGYC</sequence>
<evidence type="ECO:0000313" key="7">
    <source>
        <dbReference type="EMBL" id="RWS04311.1"/>
    </source>
</evidence>
<evidence type="ECO:0000313" key="9">
    <source>
        <dbReference type="Proteomes" id="UP000285301"/>
    </source>
</evidence>
<dbReference type="STRING" id="1965070.A0A3S3RYD6"/>
<organism evidence="8 9">
    <name type="scientific">Dinothrombium tinctorium</name>
    <dbReference type="NCBI Taxonomy" id="1965070"/>
    <lineage>
        <taxon>Eukaryota</taxon>
        <taxon>Metazoa</taxon>
        <taxon>Ecdysozoa</taxon>
        <taxon>Arthropoda</taxon>
        <taxon>Chelicerata</taxon>
        <taxon>Arachnida</taxon>
        <taxon>Acari</taxon>
        <taxon>Acariformes</taxon>
        <taxon>Trombidiformes</taxon>
        <taxon>Prostigmata</taxon>
        <taxon>Anystina</taxon>
        <taxon>Parasitengona</taxon>
        <taxon>Trombidioidea</taxon>
        <taxon>Trombidiidae</taxon>
        <taxon>Dinothrombium</taxon>
    </lineage>
</organism>
<comment type="catalytic activity">
    <reaction evidence="6">
        <text>N-acetyl-alpha-D-glucosamine 1-phosphate + UTP + H(+) = UDP-N-acetyl-alpha-D-glucosamine + diphosphate</text>
        <dbReference type="Rhea" id="RHEA:13509"/>
        <dbReference type="ChEBI" id="CHEBI:15378"/>
        <dbReference type="ChEBI" id="CHEBI:33019"/>
        <dbReference type="ChEBI" id="CHEBI:46398"/>
        <dbReference type="ChEBI" id="CHEBI:57705"/>
        <dbReference type="ChEBI" id="CHEBI:57776"/>
        <dbReference type="EC" id="2.7.7.23"/>
    </reaction>
</comment>
<dbReference type="Gene3D" id="3.90.550.10">
    <property type="entry name" value="Spore Coat Polysaccharide Biosynthesis Protein SpsA, Chain A"/>
    <property type="match status" value="1"/>
</dbReference>
<dbReference type="EC" id="2.7.7.23" evidence="3"/>
<accession>A0A3S3RYD6</accession>
<reference evidence="8" key="2">
    <citation type="submission" date="2018-11" db="EMBL/GenBank/DDBJ databases">
        <title>Trombidioid mite genomics.</title>
        <authorList>
            <person name="Dong X."/>
        </authorList>
    </citation>
    <scope>NUCLEOTIDE SEQUENCE</scope>
    <source>
        <strain evidence="8">UoL-WK</strain>
    </source>
</reference>
<comment type="pathway">
    <text evidence="1">Nucleotide-sugar biosynthesis; UDP-N-acetyl-alpha-D-glucosamine biosynthesis; UDP-N-acetyl-alpha-D-glucosamine from N-acetyl-alpha-D-glucosamine 1-phosphate: step 1/1.</text>
</comment>
<dbReference type="AlphaFoldDB" id="A0A3S3RYD6"/>
<gene>
    <name evidence="8" type="ORF">B4U79_08370</name>
    <name evidence="7" type="ORF">B4U79_13242</name>
</gene>
<dbReference type="EMBL" id="NCKU01003264">
    <property type="protein sequence ID" value="RWS07864.1"/>
    <property type="molecule type" value="Genomic_DNA"/>
</dbReference>
<dbReference type="EMBL" id="NCKU01005651">
    <property type="protein sequence ID" value="RWS04311.1"/>
    <property type="molecule type" value="Genomic_DNA"/>
</dbReference>
<keyword evidence="5" id="KW-0548">Nucleotidyltransferase</keyword>
<dbReference type="PANTHER" id="PTHR11952">
    <property type="entry name" value="UDP- GLUCOSE PYROPHOSPHORYLASE"/>
    <property type="match status" value="1"/>
</dbReference>
<dbReference type="Proteomes" id="UP000285301">
    <property type="component" value="Unassembled WGS sequence"/>
</dbReference>
<dbReference type="CDD" id="cd04193">
    <property type="entry name" value="UDPGlcNAc_PPase"/>
    <property type="match status" value="1"/>
</dbReference>
<comment type="caution">
    <text evidence="8">The sequence shown here is derived from an EMBL/GenBank/DDBJ whole genome shotgun (WGS) entry which is preliminary data.</text>
</comment>
<dbReference type="Pfam" id="PF01704">
    <property type="entry name" value="UDPGP"/>
    <property type="match status" value="1"/>
</dbReference>
<dbReference type="Gene3D" id="2.10.10.100">
    <property type="match status" value="1"/>
</dbReference>
<dbReference type="PANTHER" id="PTHR11952:SF2">
    <property type="entry name" value="LD24639P"/>
    <property type="match status" value="1"/>
</dbReference>
<evidence type="ECO:0000256" key="1">
    <source>
        <dbReference type="ARBA" id="ARBA00005208"/>
    </source>
</evidence>
<keyword evidence="9" id="KW-1185">Reference proteome</keyword>
<dbReference type="OrthoDB" id="532420at2759"/>
<reference evidence="8 9" key="1">
    <citation type="journal article" date="2018" name="Gigascience">
        <title>Genomes of trombidid mites reveal novel predicted allergens and laterally-transferred genes associated with secondary metabolism.</title>
        <authorList>
            <person name="Dong X."/>
            <person name="Chaisiri K."/>
            <person name="Xia D."/>
            <person name="Armstrong S.D."/>
            <person name="Fang Y."/>
            <person name="Donnelly M.J."/>
            <person name="Kadowaki T."/>
            <person name="McGarry J.W."/>
            <person name="Darby A.C."/>
            <person name="Makepeace B.L."/>
        </authorList>
    </citation>
    <scope>NUCLEOTIDE SEQUENCE [LARGE SCALE GENOMIC DNA]</scope>
    <source>
        <strain evidence="8">UoL-WK</strain>
    </source>
</reference>
<protein>
    <recommendedName>
        <fullName evidence="3">UDP-N-acetylglucosamine diphosphorylase</fullName>
        <ecNumber evidence="3">2.7.7.23</ecNumber>
    </recommendedName>
</protein>
<name>A0A3S3RYD6_9ACAR</name>
<dbReference type="GO" id="GO:0003977">
    <property type="term" value="F:UDP-N-acetylglucosamine diphosphorylase activity"/>
    <property type="evidence" value="ECO:0007669"/>
    <property type="project" value="UniProtKB-EC"/>
</dbReference>
<dbReference type="InterPro" id="IPR039741">
    <property type="entry name" value="UDP-sugar_pyrophosphorylase"/>
</dbReference>
<dbReference type="GO" id="GO:0006048">
    <property type="term" value="P:UDP-N-acetylglucosamine biosynthetic process"/>
    <property type="evidence" value="ECO:0007669"/>
    <property type="project" value="TreeGrafter"/>
</dbReference>
<dbReference type="InterPro" id="IPR029044">
    <property type="entry name" value="Nucleotide-diphossugar_trans"/>
</dbReference>
<evidence type="ECO:0000256" key="2">
    <source>
        <dbReference type="ARBA" id="ARBA00010401"/>
    </source>
</evidence>
<keyword evidence="4" id="KW-0808">Transferase</keyword>